<protein>
    <recommendedName>
        <fullName evidence="3">Reverse transcriptase domain-containing protein</fullName>
    </recommendedName>
</protein>
<gene>
    <name evidence="1" type="ORF">CYMTET_6130</name>
</gene>
<keyword evidence="2" id="KW-1185">Reference proteome</keyword>
<evidence type="ECO:0000313" key="1">
    <source>
        <dbReference type="EMBL" id="KAK3286309.1"/>
    </source>
</evidence>
<name>A0AAE0LIT3_9CHLO</name>
<reference evidence="1 2" key="1">
    <citation type="journal article" date="2015" name="Genome Biol. Evol.">
        <title>Comparative Genomics of a Bacterivorous Green Alga Reveals Evolutionary Causalities and Consequences of Phago-Mixotrophic Mode of Nutrition.</title>
        <authorList>
            <person name="Burns J.A."/>
            <person name="Paasch A."/>
            <person name="Narechania A."/>
            <person name="Kim E."/>
        </authorList>
    </citation>
    <scope>NUCLEOTIDE SEQUENCE [LARGE SCALE GENOMIC DNA]</scope>
    <source>
        <strain evidence="1 2">PLY_AMNH</strain>
    </source>
</reference>
<dbReference type="EMBL" id="LGRX02001342">
    <property type="protein sequence ID" value="KAK3286309.1"/>
    <property type="molecule type" value="Genomic_DNA"/>
</dbReference>
<dbReference type="AlphaFoldDB" id="A0AAE0LIT3"/>
<evidence type="ECO:0000313" key="2">
    <source>
        <dbReference type="Proteomes" id="UP001190700"/>
    </source>
</evidence>
<evidence type="ECO:0008006" key="3">
    <source>
        <dbReference type="Google" id="ProtNLM"/>
    </source>
</evidence>
<comment type="caution">
    <text evidence="1">The sequence shown here is derived from an EMBL/GenBank/DDBJ whole genome shotgun (WGS) entry which is preliminary data.</text>
</comment>
<sequence length="311" mass="31707">MLASNNDPRVERGCSYMANLVSRVLGADGRQGADAEVGAALWSPAVGAVGGPGDPGGVVGMASEPPALGGIAPSWDGLLASVLAAPLVLEETAVEAECRRMPAASGPGKIVSNKIPAEVQPWIIGARQMKTRFAAHFGAPREADAASSTAQMGVGVHGGAEMFIHSMVGARSAGGFSRMFEWIRSAEGTQQGDPLGPFFMAAPLQPAVLREILRAHREVYIIAYLDDIHILGEPEQVREAYDTAVPLLAGIGLELNGTDAGGHPLVAALVSAMEDVCGACEGEGAGGEGGRTCAAGGAQGPGGGAKMEEFR</sequence>
<proteinExistence type="predicted"/>
<accession>A0AAE0LIT3</accession>
<dbReference type="Proteomes" id="UP001190700">
    <property type="component" value="Unassembled WGS sequence"/>
</dbReference>
<organism evidence="1 2">
    <name type="scientific">Cymbomonas tetramitiformis</name>
    <dbReference type="NCBI Taxonomy" id="36881"/>
    <lineage>
        <taxon>Eukaryota</taxon>
        <taxon>Viridiplantae</taxon>
        <taxon>Chlorophyta</taxon>
        <taxon>Pyramimonadophyceae</taxon>
        <taxon>Pyramimonadales</taxon>
        <taxon>Pyramimonadaceae</taxon>
        <taxon>Cymbomonas</taxon>
    </lineage>
</organism>